<dbReference type="EMBL" id="LGTQ01000009">
    <property type="protein sequence ID" value="KPM47973.1"/>
    <property type="molecule type" value="Genomic_DNA"/>
</dbReference>
<keyword evidence="1 4" id="KW-0349">Heme</keyword>
<dbReference type="SUPFAM" id="SSF46626">
    <property type="entry name" value="Cytochrome c"/>
    <property type="match status" value="1"/>
</dbReference>
<dbReference type="AlphaFoldDB" id="A0A0P7BBU2"/>
<keyword evidence="3 4" id="KW-0408">Iron</keyword>
<accession>A0A0P7BBU2</accession>
<dbReference type="InterPro" id="IPR011041">
    <property type="entry name" value="Quinoprot_gluc/sorb_DH_b-prop"/>
</dbReference>
<dbReference type="OrthoDB" id="9770043at2"/>
<dbReference type="PROSITE" id="PS51007">
    <property type="entry name" value="CYTC"/>
    <property type="match status" value="1"/>
</dbReference>
<dbReference type="GO" id="GO:0046872">
    <property type="term" value="F:metal ion binding"/>
    <property type="evidence" value="ECO:0007669"/>
    <property type="project" value="UniProtKB-KW"/>
</dbReference>
<organism evidence="7 8">
    <name type="scientific">Jiulongibacter sediminis</name>
    <dbReference type="NCBI Taxonomy" id="1605367"/>
    <lineage>
        <taxon>Bacteria</taxon>
        <taxon>Pseudomonadati</taxon>
        <taxon>Bacteroidota</taxon>
        <taxon>Cytophagia</taxon>
        <taxon>Cytophagales</taxon>
        <taxon>Leadbetterellaceae</taxon>
        <taxon>Jiulongibacter</taxon>
    </lineage>
</organism>
<feature type="domain" description="Cytochrome c" evidence="6">
    <location>
        <begin position="21"/>
        <end position="102"/>
    </location>
</feature>
<dbReference type="InterPro" id="IPR009056">
    <property type="entry name" value="Cyt_c-like_dom"/>
</dbReference>
<dbReference type="RefSeq" id="WP_055148588.1">
    <property type="nucleotide sequence ID" value="NZ_JXSZ01000009.1"/>
</dbReference>
<dbReference type="InterPro" id="IPR012938">
    <property type="entry name" value="Glc/Sorbosone_DH"/>
</dbReference>
<dbReference type="STRING" id="1605367.AFM12_12195"/>
<keyword evidence="2 4" id="KW-0479">Metal-binding</keyword>
<dbReference type="SUPFAM" id="SSF50952">
    <property type="entry name" value="Soluble quinoprotein glucose dehydrogenase"/>
    <property type="match status" value="1"/>
</dbReference>
<evidence type="ECO:0000256" key="1">
    <source>
        <dbReference type="ARBA" id="ARBA00022617"/>
    </source>
</evidence>
<evidence type="ECO:0000256" key="2">
    <source>
        <dbReference type="ARBA" id="ARBA00022723"/>
    </source>
</evidence>
<comment type="caution">
    <text evidence="7">The sequence shown here is derived from an EMBL/GenBank/DDBJ whole genome shotgun (WGS) entry which is preliminary data.</text>
</comment>
<dbReference type="Gene3D" id="1.10.760.10">
    <property type="entry name" value="Cytochrome c-like domain"/>
    <property type="match status" value="1"/>
</dbReference>
<dbReference type="Gene3D" id="2.120.10.30">
    <property type="entry name" value="TolB, C-terminal domain"/>
    <property type="match status" value="1"/>
</dbReference>
<dbReference type="PATRIC" id="fig|1605367.3.peg.3844"/>
<keyword evidence="8" id="KW-1185">Reference proteome</keyword>
<dbReference type="GO" id="GO:0009055">
    <property type="term" value="F:electron transfer activity"/>
    <property type="evidence" value="ECO:0007669"/>
    <property type="project" value="InterPro"/>
</dbReference>
<gene>
    <name evidence="7" type="ORF">AFM12_12195</name>
</gene>
<dbReference type="InterPro" id="IPR011042">
    <property type="entry name" value="6-blade_b-propeller_TolB-like"/>
</dbReference>
<dbReference type="PANTHER" id="PTHR19328">
    <property type="entry name" value="HEDGEHOG-INTERACTING PROTEIN"/>
    <property type="match status" value="1"/>
</dbReference>
<evidence type="ECO:0000259" key="6">
    <source>
        <dbReference type="PROSITE" id="PS51007"/>
    </source>
</evidence>
<keyword evidence="5" id="KW-0732">Signal</keyword>
<reference evidence="7 8" key="1">
    <citation type="submission" date="2015-07" db="EMBL/GenBank/DDBJ databases">
        <title>The draft genome sequence of Leadbetterella sp. JN14-9.</title>
        <authorList>
            <person name="Liu Y."/>
            <person name="Du J."/>
            <person name="Shao Z."/>
        </authorList>
    </citation>
    <scope>NUCLEOTIDE SEQUENCE [LARGE SCALE GENOMIC DNA]</scope>
    <source>
        <strain evidence="7 8">JN14-9</strain>
    </source>
</reference>
<evidence type="ECO:0000313" key="7">
    <source>
        <dbReference type="EMBL" id="KPM47973.1"/>
    </source>
</evidence>
<evidence type="ECO:0000313" key="8">
    <source>
        <dbReference type="Proteomes" id="UP000050454"/>
    </source>
</evidence>
<evidence type="ECO:0000256" key="3">
    <source>
        <dbReference type="ARBA" id="ARBA00023004"/>
    </source>
</evidence>
<dbReference type="InterPro" id="IPR036909">
    <property type="entry name" value="Cyt_c-like_dom_sf"/>
</dbReference>
<dbReference type="Proteomes" id="UP000050454">
    <property type="component" value="Unassembled WGS sequence"/>
</dbReference>
<protein>
    <submittedName>
        <fullName evidence="7">Membrane protein</fullName>
    </submittedName>
</protein>
<dbReference type="Pfam" id="PF13442">
    <property type="entry name" value="Cytochrome_CBB3"/>
    <property type="match status" value="1"/>
</dbReference>
<dbReference type="GO" id="GO:0020037">
    <property type="term" value="F:heme binding"/>
    <property type="evidence" value="ECO:0007669"/>
    <property type="project" value="InterPro"/>
</dbReference>
<evidence type="ECO:0000256" key="5">
    <source>
        <dbReference type="SAM" id="SignalP"/>
    </source>
</evidence>
<dbReference type="Pfam" id="PF07995">
    <property type="entry name" value="GSDH"/>
    <property type="match status" value="1"/>
</dbReference>
<name>A0A0P7BBU2_9BACT</name>
<dbReference type="PROSITE" id="PS51257">
    <property type="entry name" value="PROKAR_LIPOPROTEIN"/>
    <property type="match status" value="1"/>
</dbReference>
<dbReference type="PANTHER" id="PTHR19328:SF75">
    <property type="entry name" value="ALDOSE SUGAR DEHYDROGENASE YLII"/>
    <property type="match status" value="1"/>
</dbReference>
<feature type="chain" id="PRO_5006135623" evidence="5">
    <location>
        <begin position="22"/>
        <end position="467"/>
    </location>
</feature>
<evidence type="ECO:0000256" key="4">
    <source>
        <dbReference type="PROSITE-ProRule" id="PRU00433"/>
    </source>
</evidence>
<sequence>MKQIAALVFAIALLISCAKNASVQKNDNQFAEARKTYGQYCATCHGEKVEAFVDRQWKHGKSKDEIITSITNGWLENGMPAWKGTVSDAGIEELAELIVSSLGTVNQYDFEEVEKTDTYSSQGMTLKMVPVLEDIDSPWGLTSLPDGSLLITDREGDLWKVGSDNSKIKISGVPAVLAEGQGGLFDIKLHPDYDENGWIYLTYAKFKEEGGETLSTTAMIRGKLSGNTLVQKEELFEAHPYLTTRHHYGARMAFDDENYLYLSVGDRGKRDENPQSLENGCGKIHRFNDDGSIPQDNPFVNTPNAVKSIWSYGHRNPQGLIYKPDVDQIWEHEHGPRGGDEVNIIEKGKNFGWPVISYGINYNGTTFTDISAKEGMVQPQIYYLPSIAPCGMTYVSSSKYPGWNGDILVGSLRFNYIDRLDISENKIANQEKELINIGRLRNVFEAPDGFIYVGIENPGTVYRLTPQ</sequence>
<feature type="signal peptide" evidence="5">
    <location>
        <begin position="1"/>
        <end position="21"/>
    </location>
</feature>
<proteinExistence type="predicted"/>